<reference evidence="2 3" key="1">
    <citation type="submission" date="2023-04" db="EMBL/GenBank/DDBJ databases">
        <title>Jannaschia ovalis sp. nov., a marine bacterium isolated from sea tidal flat.</title>
        <authorList>
            <person name="Kwon D.Y."/>
            <person name="Kim J.-J."/>
        </authorList>
    </citation>
    <scope>NUCLEOTIDE SEQUENCE [LARGE SCALE GENOMIC DNA]</scope>
    <source>
        <strain evidence="2 3">GRR-S6-38</strain>
    </source>
</reference>
<protein>
    <submittedName>
        <fullName evidence="2">Uncharacterized protein</fullName>
    </submittedName>
</protein>
<dbReference type="Proteomes" id="UP001243420">
    <property type="component" value="Chromosome"/>
</dbReference>
<feature type="transmembrane region" description="Helical" evidence="1">
    <location>
        <begin position="50"/>
        <end position="71"/>
    </location>
</feature>
<evidence type="ECO:0000256" key="1">
    <source>
        <dbReference type="SAM" id="Phobius"/>
    </source>
</evidence>
<sequence>MTPKPHQFWLDALAAGLILATAEVCALVWFDIGRLGSLFATVEGGQIALWVLWVALVSVMTPAAAATRLLAIRDRNHDPDRD</sequence>
<organism evidence="2 3">
    <name type="scientific">Jannaschia ovalis</name>
    <dbReference type="NCBI Taxonomy" id="3038773"/>
    <lineage>
        <taxon>Bacteria</taxon>
        <taxon>Pseudomonadati</taxon>
        <taxon>Pseudomonadota</taxon>
        <taxon>Alphaproteobacteria</taxon>
        <taxon>Rhodobacterales</taxon>
        <taxon>Roseobacteraceae</taxon>
        <taxon>Jannaschia</taxon>
    </lineage>
</organism>
<evidence type="ECO:0000313" key="3">
    <source>
        <dbReference type="Proteomes" id="UP001243420"/>
    </source>
</evidence>
<accession>A0ABY8LB13</accession>
<keyword evidence="1" id="KW-0472">Membrane</keyword>
<feature type="transmembrane region" description="Helical" evidence="1">
    <location>
        <begin position="12"/>
        <end position="30"/>
    </location>
</feature>
<keyword evidence="1" id="KW-1133">Transmembrane helix</keyword>
<name>A0ABY8LB13_9RHOB</name>
<evidence type="ECO:0000313" key="2">
    <source>
        <dbReference type="EMBL" id="WGH78456.1"/>
    </source>
</evidence>
<proteinExistence type="predicted"/>
<gene>
    <name evidence="2" type="ORF">P8627_15770</name>
</gene>
<keyword evidence="3" id="KW-1185">Reference proteome</keyword>
<dbReference type="EMBL" id="CP122537">
    <property type="protein sequence ID" value="WGH78456.1"/>
    <property type="molecule type" value="Genomic_DNA"/>
</dbReference>
<keyword evidence="1" id="KW-0812">Transmembrane</keyword>
<dbReference type="RefSeq" id="WP_279965207.1">
    <property type="nucleotide sequence ID" value="NZ_CP122537.1"/>
</dbReference>